<dbReference type="AlphaFoldDB" id="F9XQW4"/>
<name>F9XQW4_ZYMTI</name>
<keyword evidence="2" id="KW-1185">Reference proteome</keyword>
<dbReference type="HOGENOM" id="CLU_1908332_0_0_1"/>
<dbReference type="RefSeq" id="XP_003847324.1">
    <property type="nucleotide sequence ID" value="XM_003847276.1"/>
</dbReference>
<dbReference type="KEGG" id="ztr:MYCGRDRAFT_97653"/>
<reference evidence="1 2" key="1">
    <citation type="journal article" date="2011" name="PLoS Genet.">
        <title>Finished genome of the fungal wheat pathogen Mycosphaerella graminicola reveals dispensome structure, chromosome plasticity, and stealth pathogenesis.</title>
        <authorList>
            <person name="Goodwin S.B."/>
            <person name="Ben M'barek S."/>
            <person name="Dhillon B."/>
            <person name="Wittenberg A.H.J."/>
            <person name="Crane C.F."/>
            <person name="Hane J.K."/>
            <person name="Foster A.J."/>
            <person name="Van der Lee T.A.J."/>
            <person name="Grimwood J."/>
            <person name="Aerts A."/>
            <person name="Antoniw J."/>
            <person name="Bailey A."/>
            <person name="Bluhm B."/>
            <person name="Bowler J."/>
            <person name="Bristow J."/>
            <person name="van der Burgt A."/>
            <person name="Canto-Canche B."/>
            <person name="Churchill A.C.L."/>
            <person name="Conde-Ferraez L."/>
            <person name="Cools H.J."/>
            <person name="Coutinho P.M."/>
            <person name="Csukai M."/>
            <person name="Dehal P."/>
            <person name="De Wit P."/>
            <person name="Donzelli B."/>
            <person name="van de Geest H.C."/>
            <person name="van Ham R.C.H.J."/>
            <person name="Hammond-Kosack K.E."/>
            <person name="Henrissat B."/>
            <person name="Kilian A."/>
            <person name="Kobayashi A.K."/>
            <person name="Koopmann E."/>
            <person name="Kourmpetis Y."/>
            <person name="Kuzniar A."/>
            <person name="Lindquist E."/>
            <person name="Lombard V."/>
            <person name="Maliepaard C."/>
            <person name="Martins N."/>
            <person name="Mehrabi R."/>
            <person name="Nap J.P.H."/>
            <person name="Ponomarenko A."/>
            <person name="Rudd J.J."/>
            <person name="Salamov A."/>
            <person name="Schmutz J."/>
            <person name="Schouten H.J."/>
            <person name="Shapiro H."/>
            <person name="Stergiopoulos I."/>
            <person name="Torriani S.F.F."/>
            <person name="Tu H."/>
            <person name="de Vries R.P."/>
            <person name="Waalwijk C."/>
            <person name="Ware S.B."/>
            <person name="Wiebenga A."/>
            <person name="Zwiers L.-H."/>
            <person name="Oliver R.P."/>
            <person name="Grigoriev I.V."/>
            <person name="Kema G.H.J."/>
        </authorList>
    </citation>
    <scope>NUCLEOTIDE SEQUENCE [LARGE SCALE GENOMIC DNA]</scope>
    <source>
        <strain evidence="2">CBS 115943 / IPO323</strain>
    </source>
</reference>
<sequence length="133" mass="14686">MQLPHADSPPADSSRPHLYSPPSTQGLFLFLPTDMLLIVVTLPSPSSPPAPIAPDDDVARSTGTGYITHHHVADMDVMSMKIEECRQGDEVEVDEVRWGQIQVSILILDRACIILNLRICLLLEILFHLLLAP</sequence>
<dbReference type="Proteomes" id="UP000008062">
    <property type="component" value="Chromosome 15"/>
</dbReference>
<dbReference type="GeneID" id="13400342"/>
<proteinExistence type="predicted"/>
<organism evidence="1 2">
    <name type="scientific">Zymoseptoria tritici (strain CBS 115943 / IPO323)</name>
    <name type="common">Speckled leaf blotch fungus</name>
    <name type="synonym">Septoria tritici</name>
    <dbReference type="NCBI Taxonomy" id="336722"/>
    <lineage>
        <taxon>Eukaryota</taxon>
        <taxon>Fungi</taxon>
        <taxon>Dikarya</taxon>
        <taxon>Ascomycota</taxon>
        <taxon>Pezizomycotina</taxon>
        <taxon>Dothideomycetes</taxon>
        <taxon>Dothideomycetidae</taxon>
        <taxon>Mycosphaerellales</taxon>
        <taxon>Mycosphaerellaceae</taxon>
        <taxon>Zymoseptoria</taxon>
    </lineage>
</organism>
<evidence type="ECO:0000313" key="1">
    <source>
        <dbReference type="EMBL" id="EGP82300.1"/>
    </source>
</evidence>
<accession>F9XQW4</accession>
<dbReference type="InParanoid" id="F9XQW4"/>
<dbReference type="EMBL" id="CM001210">
    <property type="protein sequence ID" value="EGP82300.1"/>
    <property type="molecule type" value="Genomic_DNA"/>
</dbReference>
<evidence type="ECO:0000313" key="2">
    <source>
        <dbReference type="Proteomes" id="UP000008062"/>
    </source>
</evidence>
<protein>
    <submittedName>
        <fullName evidence="1">Uncharacterized protein</fullName>
    </submittedName>
</protein>
<gene>
    <name evidence="1" type="ORF">MYCGRDRAFT_97653</name>
</gene>